<organism evidence="3 4">
    <name type="scientific">Mytilus edulis</name>
    <name type="common">Blue mussel</name>
    <dbReference type="NCBI Taxonomy" id="6550"/>
    <lineage>
        <taxon>Eukaryota</taxon>
        <taxon>Metazoa</taxon>
        <taxon>Spiralia</taxon>
        <taxon>Lophotrochozoa</taxon>
        <taxon>Mollusca</taxon>
        <taxon>Bivalvia</taxon>
        <taxon>Autobranchia</taxon>
        <taxon>Pteriomorphia</taxon>
        <taxon>Mytilida</taxon>
        <taxon>Mytiloidea</taxon>
        <taxon>Mytilidae</taxon>
        <taxon>Mytilinae</taxon>
        <taxon>Mytilus</taxon>
    </lineage>
</organism>
<feature type="coiled-coil region" evidence="1">
    <location>
        <begin position="220"/>
        <end position="334"/>
    </location>
</feature>
<dbReference type="EMBL" id="CAJPWZ010001030">
    <property type="protein sequence ID" value="CAG2205853.1"/>
    <property type="molecule type" value="Genomic_DNA"/>
</dbReference>
<reference evidence="3" key="1">
    <citation type="submission" date="2021-03" db="EMBL/GenBank/DDBJ databases">
        <authorList>
            <person name="Bekaert M."/>
        </authorList>
    </citation>
    <scope>NUCLEOTIDE SEQUENCE</scope>
</reference>
<keyword evidence="1" id="KW-0175">Coiled coil</keyword>
<sequence>MTRLQKCHAVVDQMDDDLNSFQAEASRLQSETETRKEYSETLKSKITALEAKIKDQDLTYDKNINQNLLLVRCASQIKELEKENESQKINLMNLKAHIKRSEDAWQKEEKTLRDTIETEERNCQRAIEASEILQAREKGLIEREIRYTTLQETFEETKKRLSKSEEQIAILKDNTNRQVNEDDNRTDRRNASNMDNNSNSKQPKLESTLKFGRHRDTFRISRNNKDRNKLKERITELEDKQKIQQSVLEQMEKLAISTERQLKDKIQEIEYFERTNERLQTDCNGFKLRLESEQENKRRLESRMQTWTHLEEDYMELSSTIEQIKKETNDSEKRLQENPGFHTQELILMNRLKELLGR</sequence>
<feature type="region of interest" description="Disordered" evidence="2">
    <location>
        <begin position="169"/>
        <end position="211"/>
    </location>
</feature>
<protein>
    <submittedName>
        <fullName evidence="3">Uncharacterized protein</fullName>
    </submittedName>
</protein>
<keyword evidence="4" id="KW-1185">Reference proteome</keyword>
<feature type="compositionally biased region" description="Basic and acidic residues" evidence="2">
    <location>
        <begin position="179"/>
        <end position="190"/>
    </location>
</feature>
<evidence type="ECO:0000256" key="2">
    <source>
        <dbReference type="SAM" id="MobiDB-lite"/>
    </source>
</evidence>
<evidence type="ECO:0000313" key="4">
    <source>
        <dbReference type="Proteomes" id="UP000683360"/>
    </source>
</evidence>
<proteinExistence type="predicted"/>
<dbReference type="OrthoDB" id="6121229at2759"/>
<dbReference type="AlphaFoldDB" id="A0A8S3R927"/>
<name>A0A8S3R927_MYTED</name>
<feature type="compositionally biased region" description="Polar residues" evidence="2">
    <location>
        <begin position="191"/>
        <end position="202"/>
    </location>
</feature>
<dbReference type="Proteomes" id="UP000683360">
    <property type="component" value="Unassembled WGS sequence"/>
</dbReference>
<gene>
    <name evidence="3" type="ORF">MEDL_20222</name>
</gene>
<accession>A0A8S3R927</accession>
<comment type="caution">
    <text evidence="3">The sequence shown here is derived from an EMBL/GenBank/DDBJ whole genome shotgun (WGS) entry which is preliminary data.</text>
</comment>
<evidence type="ECO:0000256" key="1">
    <source>
        <dbReference type="SAM" id="Coils"/>
    </source>
</evidence>
<evidence type="ECO:0000313" key="3">
    <source>
        <dbReference type="EMBL" id="CAG2205853.1"/>
    </source>
</evidence>